<organism evidence="1">
    <name type="scientific">marine sediment metagenome</name>
    <dbReference type="NCBI Taxonomy" id="412755"/>
    <lineage>
        <taxon>unclassified sequences</taxon>
        <taxon>metagenomes</taxon>
        <taxon>ecological metagenomes</taxon>
    </lineage>
</organism>
<reference evidence="1" key="1">
    <citation type="journal article" date="2014" name="Front. Microbiol.">
        <title>High frequency of phylogenetically diverse reductive dehalogenase-homologous genes in deep subseafloor sedimentary metagenomes.</title>
        <authorList>
            <person name="Kawai M."/>
            <person name="Futagami T."/>
            <person name="Toyoda A."/>
            <person name="Takaki Y."/>
            <person name="Nishi S."/>
            <person name="Hori S."/>
            <person name="Arai W."/>
            <person name="Tsubouchi T."/>
            <person name="Morono Y."/>
            <person name="Uchiyama I."/>
            <person name="Ito T."/>
            <person name="Fujiyama A."/>
            <person name="Inagaki F."/>
            <person name="Takami H."/>
        </authorList>
    </citation>
    <scope>NUCLEOTIDE SEQUENCE</scope>
    <source>
        <strain evidence="1">Expedition CK06-06</strain>
    </source>
</reference>
<feature type="non-terminal residue" evidence="1">
    <location>
        <position position="1"/>
    </location>
</feature>
<sequence>FLRMELKEFLNIINVIENRIGVLKRKKEKGDESP</sequence>
<protein>
    <submittedName>
        <fullName evidence="1">Uncharacterized protein</fullName>
    </submittedName>
</protein>
<name>X0VS00_9ZZZZ</name>
<comment type="caution">
    <text evidence="1">The sequence shown here is derived from an EMBL/GenBank/DDBJ whole genome shotgun (WGS) entry which is preliminary data.</text>
</comment>
<dbReference type="EMBL" id="BARS01035673">
    <property type="protein sequence ID" value="GAG21199.1"/>
    <property type="molecule type" value="Genomic_DNA"/>
</dbReference>
<evidence type="ECO:0000313" key="1">
    <source>
        <dbReference type="EMBL" id="GAG21199.1"/>
    </source>
</evidence>
<accession>X0VS00</accession>
<proteinExistence type="predicted"/>
<dbReference type="AlphaFoldDB" id="X0VS00"/>
<gene>
    <name evidence="1" type="ORF">S01H1_54933</name>
</gene>